<comment type="caution">
    <text evidence="1">The sequence shown here is derived from an EMBL/GenBank/DDBJ whole genome shotgun (WGS) entry which is preliminary data.</text>
</comment>
<proteinExistence type="predicted"/>
<dbReference type="EMBL" id="JBHSDU010000014">
    <property type="protein sequence ID" value="MFC4311940.1"/>
    <property type="molecule type" value="Genomic_DNA"/>
</dbReference>
<protein>
    <submittedName>
        <fullName evidence="1">Uncharacterized protein</fullName>
    </submittedName>
</protein>
<keyword evidence="2" id="KW-1185">Reference proteome</keyword>
<reference evidence="2" key="1">
    <citation type="journal article" date="2019" name="Int. J. Syst. Evol. Microbiol.">
        <title>The Global Catalogue of Microorganisms (GCM) 10K type strain sequencing project: providing services to taxonomists for standard genome sequencing and annotation.</title>
        <authorList>
            <consortium name="The Broad Institute Genomics Platform"/>
            <consortium name="The Broad Institute Genome Sequencing Center for Infectious Disease"/>
            <person name="Wu L."/>
            <person name="Ma J."/>
        </authorList>
    </citation>
    <scope>NUCLEOTIDE SEQUENCE [LARGE SCALE GENOMIC DNA]</scope>
    <source>
        <strain evidence="2">CGMCC 1.10759</strain>
    </source>
</reference>
<gene>
    <name evidence="1" type="ORF">ACFPN2_22855</name>
</gene>
<accession>A0ABV8SYV5</accession>
<name>A0ABV8SYV5_9GAMM</name>
<evidence type="ECO:0000313" key="2">
    <source>
        <dbReference type="Proteomes" id="UP001595904"/>
    </source>
</evidence>
<organism evidence="1 2">
    <name type="scientific">Steroidobacter flavus</name>
    <dbReference type="NCBI Taxonomy" id="1842136"/>
    <lineage>
        <taxon>Bacteria</taxon>
        <taxon>Pseudomonadati</taxon>
        <taxon>Pseudomonadota</taxon>
        <taxon>Gammaproteobacteria</taxon>
        <taxon>Steroidobacterales</taxon>
        <taxon>Steroidobacteraceae</taxon>
        <taxon>Steroidobacter</taxon>
    </lineage>
</organism>
<dbReference type="Proteomes" id="UP001595904">
    <property type="component" value="Unassembled WGS sequence"/>
</dbReference>
<sequence>MTTFRIQKKDRPPIDPFTIQEGEIIIAASHEEFGLAHGNYEEFRFFTGLRQSEQIALTAL</sequence>
<evidence type="ECO:0000313" key="1">
    <source>
        <dbReference type="EMBL" id="MFC4311940.1"/>
    </source>
</evidence>
<dbReference type="RefSeq" id="WP_380600924.1">
    <property type="nucleotide sequence ID" value="NZ_JBHSDU010000014.1"/>
</dbReference>